<comment type="caution">
    <text evidence="1">The sequence shown here is derived from an EMBL/GenBank/DDBJ whole genome shotgun (WGS) entry which is preliminary data.</text>
</comment>
<dbReference type="Proteomes" id="UP001605036">
    <property type="component" value="Unassembled WGS sequence"/>
</dbReference>
<keyword evidence="2" id="KW-1185">Reference proteome</keyword>
<dbReference type="AlphaFoldDB" id="A0ABD1Z711"/>
<name>A0ABD1Z711_9MARC</name>
<dbReference type="EMBL" id="JBHFFA010000002">
    <property type="protein sequence ID" value="KAL2642502.1"/>
    <property type="molecule type" value="Genomic_DNA"/>
</dbReference>
<gene>
    <name evidence="1" type="ORF">R1flu_010089</name>
</gene>
<protein>
    <submittedName>
        <fullName evidence="1">Uncharacterized protein</fullName>
    </submittedName>
</protein>
<accession>A0ABD1Z711</accession>
<sequence length="164" mass="17678">MIPAGYVFWMILNIETQEAYGCAPNPNENGSDCDSNLYAPGCSIDQDFEMNEGSGANGASVKQSCLSEGDVASLNALNAQRFEEITNEGGMDGSLLTTLSLAANPLDIGTPCEKLLLFEAPRQSWSETNLHFSWFASEKFDSDGGQEEDGFVQIRGGSESQVFL</sequence>
<proteinExistence type="predicted"/>
<organism evidence="1 2">
    <name type="scientific">Riccia fluitans</name>
    <dbReference type="NCBI Taxonomy" id="41844"/>
    <lineage>
        <taxon>Eukaryota</taxon>
        <taxon>Viridiplantae</taxon>
        <taxon>Streptophyta</taxon>
        <taxon>Embryophyta</taxon>
        <taxon>Marchantiophyta</taxon>
        <taxon>Marchantiopsida</taxon>
        <taxon>Marchantiidae</taxon>
        <taxon>Marchantiales</taxon>
        <taxon>Ricciaceae</taxon>
        <taxon>Riccia</taxon>
    </lineage>
</organism>
<reference evidence="1 2" key="1">
    <citation type="submission" date="2024-09" db="EMBL/GenBank/DDBJ databases">
        <title>Chromosome-scale assembly of Riccia fluitans.</title>
        <authorList>
            <person name="Paukszto L."/>
            <person name="Sawicki J."/>
            <person name="Karawczyk K."/>
            <person name="Piernik-Szablinska J."/>
            <person name="Szczecinska M."/>
            <person name="Mazdziarz M."/>
        </authorList>
    </citation>
    <scope>NUCLEOTIDE SEQUENCE [LARGE SCALE GENOMIC DNA]</scope>
    <source>
        <strain evidence="1">Rf_01</strain>
        <tissue evidence="1">Aerial parts of the thallus</tissue>
    </source>
</reference>
<evidence type="ECO:0000313" key="2">
    <source>
        <dbReference type="Proteomes" id="UP001605036"/>
    </source>
</evidence>
<evidence type="ECO:0000313" key="1">
    <source>
        <dbReference type="EMBL" id="KAL2642502.1"/>
    </source>
</evidence>